<accession>T1KXF9</accession>
<feature type="compositionally biased region" description="Acidic residues" evidence="1">
    <location>
        <begin position="58"/>
        <end position="87"/>
    </location>
</feature>
<feature type="compositionally biased region" description="Basic and acidic residues" evidence="1">
    <location>
        <begin position="101"/>
        <end position="116"/>
    </location>
</feature>
<dbReference type="EMBL" id="CAEY01000695">
    <property type="status" value="NOT_ANNOTATED_CDS"/>
    <property type="molecule type" value="Genomic_DNA"/>
</dbReference>
<evidence type="ECO:0000313" key="2">
    <source>
        <dbReference type="EnsemblMetazoa" id="tetur26g00030.1"/>
    </source>
</evidence>
<organism evidence="2 3">
    <name type="scientific">Tetranychus urticae</name>
    <name type="common">Two-spotted spider mite</name>
    <dbReference type="NCBI Taxonomy" id="32264"/>
    <lineage>
        <taxon>Eukaryota</taxon>
        <taxon>Metazoa</taxon>
        <taxon>Ecdysozoa</taxon>
        <taxon>Arthropoda</taxon>
        <taxon>Chelicerata</taxon>
        <taxon>Arachnida</taxon>
        <taxon>Acari</taxon>
        <taxon>Acariformes</taxon>
        <taxon>Trombidiformes</taxon>
        <taxon>Prostigmata</taxon>
        <taxon>Eleutherengona</taxon>
        <taxon>Raphignathae</taxon>
        <taxon>Tetranychoidea</taxon>
        <taxon>Tetranychidae</taxon>
        <taxon>Tetranychus</taxon>
    </lineage>
</organism>
<keyword evidence="3" id="KW-1185">Reference proteome</keyword>
<proteinExistence type="predicted"/>
<name>T1KXF9_TETUR</name>
<dbReference type="AlphaFoldDB" id="T1KXF9"/>
<dbReference type="EnsemblMetazoa" id="tetur26g00030.1">
    <property type="protein sequence ID" value="tetur26g00030.1"/>
    <property type="gene ID" value="tetur26g00030"/>
</dbReference>
<evidence type="ECO:0000256" key="1">
    <source>
        <dbReference type="SAM" id="MobiDB-lite"/>
    </source>
</evidence>
<reference evidence="3" key="1">
    <citation type="submission" date="2011-08" db="EMBL/GenBank/DDBJ databases">
        <authorList>
            <person name="Rombauts S."/>
        </authorList>
    </citation>
    <scope>NUCLEOTIDE SEQUENCE</scope>
    <source>
        <strain evidence="3">London</strain>
    </source>
</reference>
<dbReference type="HOGENOM" id="CLU_869678_0_0_1"/>
<protein>
    <submittedName>
        <fullName evidence="2">Uncharacterized protein</fullName>
    </submittedName>
</protein>
<feature type="region of interest" description="Disordered" evidence="1">
    <location>
        <begin position="58"/>
        <end position="128"/>
    </location>
</feature>
<dbReference type="Proteomes" id="UP000015104">
    <property type="component" value="Unassembled WGS sequence"/>
</dbReference>
<reference evidence="2" key="2">
    <citation type="submission" date="2015-06" db="UniProtKB">
        <authorList>
            <consortium name="EnsemblMetazoa"/>
        </authorList>
    </citation>
    <scope>IDENTIFICATION</scope>
</reference>
<sequence length="320" mass="35708">MDSVEMNKNFVETDLSDSMILIQDEAEAALNPSDVELCKVYHSCCLHDHDLMIKNEDVSNEDVEESEEDENVQEYEDDKGQEDEGEAGETLVNLDEEEYIELQRPEWTEEKVHNQESDSDCESKSTNVTSLDDSLVATSSQQQLNVDQLISKNTAELTLTDNTSDLDDKTDLSSTHGLDEEIGEDTVDSGPVSNDYNEETVGLLSEQSELGHNITNTLDNDQLIKDKLEIQTKAILINLTDPLAGKRDDQMSLVTKHSTQLYRHANYSGISSYTASTTSTSSSNKTQQVISSVTSKAKRARKAVVKQMFSLLKKAPKHFK</sequence>
<evidence type="ECO:0000313" key="3">
    <source>
        <dbReference type="Proteomes" id="UP000015104"/>
    </source>
</evidence>
<feature type="region of interest" description="Disordered" evidence="1">
    <location>
        <begin position="161"/>
        <end position="197"/>
    </location>
</feature>